<proteinExistence type="inferred from homology"/>
<dbReference type="Proteomes" id="UP000215185">
    <property type="component" value="Chromosome 1"/>
</dbReference>
<dbReference type="AlphaFoldDB" id="A0A239SP23"/>
<dbReference type="Pfam" id="PF00156">
    <property type="entry name" value="Pribosyltran"/>
    <property type="match status" value="1"/>
</dbReference>
<dbReference type="SUPFAM" id="SSF53271">
    <property type="entry name" value="PRTase-like"/>
    <property type="match status" value="1"/>
</dbReference>
<dbReference type="STRING" id="1123308.GCA_000380085_00548"/>
<evidence type="ECO:0000256" key="1">
    <source>
        <dbReference type="ARBA" id="ARBA00008007"/>
    </source>
</evidence>
<dbReference type="GO" id="GO:0004749">
    <property type="term" value="F:ribose phosphate diphosphokinase activity"/>
    <property type="evidence" value="ECO:0007669"/>
    <property type="project" value="UniProtKB-EC"/>
</dbReference>
<dbReference type="InterPro" id="IPR029057">
    <property type="entry name" value="PRTase-like"/>
</dbReference>
<gene>
    <name evidence="3" type="primary">comFC</name>
    <name evidence="3" type="ORF">SAMEA4412692_00219</name>
</gene>
<evidence type="ECO:0000313" key="3">
    <source>
        <dbReference type="EMBL" id="SNU86403.1"/>
    </source>
</evidence>
<dbReference type="InterPro" id="IPR000836">
    <property type="entry name" value="PRTase_dom"/>
</dbReference>
<dbReference type="CDD" id="cd06223">
    <property type="entry name" value="PRTases_typeI"/>
    <property type="match status" value="1"/>
</dbReference>
<comment type="similarity">
    <text evidence="1">Belongs to the ComF/GntX family.</text>
</comment>
<dbReference type="PANTHER" id="PTHR47505">
    <property type="entry name" value="DNA UTILIZATION PROTEIN YHGH"/>
    <property type="match status" value="1"/>
</dbReference>
<dbReference type="Gene3D" id="3.40.50.2020">
    <property type="match status" value="1"/>
</dbReference>
<evidence type="ECO:0000259" key="2">
    <source>
        <dbReference type="Pfam" id="PF00156"/>
    </source>
</evidence>
<dbReference type="eggNOG" id="COG1040">
    <property type="taxonomic scope" value="Bacteria"/>
</dbReference>
<dbReference type="OrthoDB" id="9779910at2"/>
<sequence length="221" mass="25270">MTCLICRNNTSSKRSFTKLLLLKESNSKLCQNCRNEFMKIEEAHCPNCYKNGAATTCADCQLWFQKGKTVHHQALYQYNEAMKSYIKTYKFSGDYLLREIFASEIKRVLRPFERSHQLIPIPLSQKNFETRGFNQVTGFLDAAGIKYSDILDKKETEKQSSKTRKERLKAAQPFSIKESAALEKKVIIIDDIYTTGATIQLATEILENAGAQEILSFSLAR</sequence>
<reference evidence="3 4" key="1">
    <citation type="submission" date="2017-06" db="EMBL/GenBank/DDBJ databases">
        <authorList>
            <consortium name="Pathogen Informatics"/>
        </authorList>
    </citation>
    <scope>NUCLEOTIDE SEQUENCE [LARGE SCALE GENOMIC DNA]</scope>
    <source>
        <strain evidence="3 4">NCTC13788</strain>
    </source>
</reference>
<keyword evidence="3" id="KW-0808">Transferase</keyword>
<dbReference type="PANTHER" id="PTHR47505:SF1">
    <property type="entry name" value="DNA UTILIZATION PROTEIN YHGH"/>
    <property type="match status" value="1"/>
</dbReference>
<dbReference type="EMBL" id="LT906439">
    <property type="protein sequence ID" value="SNU86403.1"/>
    <property type="molecule type" value="Genomic_DNA"/>
</dbReference>
<organism evidence="3 4">
    <name type="scientific">Streptococcus merionis</name>
    <dbReference type="NCBI Taxonomy" id="400065"/>
    <lineage>
        <taxon>Bacteria</taxon>
        <taxon>Bacillati</taxon>
        <taxon>Bacillota</taxon>
        <taxon>Bacilli</taxon>
        <taxon>Lactobacillales</taxon>
        <taxon>Streptococcaceae</taxon>
        <taxon>Streptococcus</taxon>
    </lineage>
</organism>
<dbReference type="EC" id="2.7.6.1" evidence="3"/>
<dbReference type="InterPro" id="IPR051910">
    <property type="entry name" value="ComF/GntX_DNA_util-trans"/>
</dbReference>
<accession>A0A239SP23</accession>
<name>A0A239SP23_9STRE</name>
<feature type="domain" description="Phosphoribosyltransferase" evidence="2">
    <location>
        <begin position="153"/>
        <end position="217"/>
    </location>
</feature>
<dbReference type="KEGG" id="smen:SAMEA4412692_0219"/>
<protein>
    <submittedName>
        <fullName evidence="3">Putative competence protein FC</fullName>
        <ecNumber evidence="3">2.7.6.1</ecNumber>
    </submittedName>
</protein>
<keyword evidence="4" id="KW-1185">Reference proteome</keyword>
<evidence type="ECO:0000313" key="4">
    <source>
        <dbReference type="Proteomes" id="UP000215185"/>
    </source>
</evidence>